<dbReference type="GO" id="GO:0019646">
    <property type="term" value="P:aerobic electron transport chain"/>
    <property type="evidence" value="ECO:0007669"/>
    <property type="project" value="InterPro"/>
</dbReference>
<keyword evidence="10" id="KW-1185">Reference proteome</keyword>
<dbReference type="Proteomes" id="UP000712080">
    <property type="component" value="Unassembled WGS sequence"/>
</dbReference>
<dbReference type="Pfam" id="PF00510">
    <property type="entry name" value="COX3"/>
    <property type="match status" value="1"/>
</dbReference>
<name>A0A972FK12_9FLAO</name>
<dbReference type="SUPFAM" id="SSF81452">
    <property type="entry name" value="Cytochrome c oxidase subunit III-like"/>
    <property type="match status" value="1"/>
</dbReference>
<proteinExistence type="inferred from homology"/>
<evidence type="ECO:0000313" key="10">
    <source>
        <dbReference type="Proteomes" id="UP000712080"/>
    </source>
</evidence>
<feature type="transmembrane region" description="Helical" evidence="7">
    <location>
        <begin position="172"/>
        <end position="190"/>
    </location>
</feature>
<sequence>MTVEEHKARKERSAKLILWFAMISMFMMFAGLTSAFLVSKGRADWIKDFQMPTAFYASTAVILTCSFMMHWALVSVRKGKHTSATGALLATFLLGLAFFFLQFQGFRQIIQMGYYFTGQASSITTTFLYVVALVHLAHVLGGMISLLVIIYNHFKQKYKPGQTLGIELGATYWHFLDFLWLFLFLFLSFFK</sequence>
<feature type="transmembrane region" description="Helical" evidence="7">
    <location>
        <begin position="16"/>
        <end position="38"/>
    </location>
</feature>
<reference evidence="9" key="1">
    <citation type="submission" date="2020-02" db="EMBL/GenBank/DDBJ databases">
        <title>Flavobacterium sp. genome.</title>
        <authorList>
            <person name="Jung H.S."/>
            <person name="Baek J.H."/>
            <person name="Jeon C.O."/>
        </authorList>
    </citation>
    <scope>NUCLEOTIDE SEQUENCE</scope>
    <source>
        <strain evidence="9">SE-s28</strain>
    </source>
</reference>
<dbReference type="PROSITE" id="PS50253">
    <property type="entry name" value="COX3"/>
    <property type="match status" value="1"/>
</dbReference>
<feature type="domain" description="Heme-copper oxidase subunit III family profile" evidence="8">
    <location>
        <begin position="1"/>
        <end position="191"/>
    </location>
</feature>
<feature type="transmembrane region" description="Helical" evidence="7">
    <location>
        <begin position="126"/>
        <end position="151"/>
    </location>
</feature>
<dbReference type="PANTHER" id="PTHR11403:SF10">
    <property type="entry name" value="CYTOCHROME C OXIDASE"/>
    <property type="match status" value="1"/>
</dbReference>
<evidence type="ECO:0000259" key="8">
    <source>
        <dbReference type="PROSITE" id="PS50253"/>
    </source>
</evidence>
<dbReference type="InterPro" id="IPR024791">
    <property type="entry name" value="Cyt_c/ubiquinol_Oxase_su3"/>
</dbReference>
<keyword evidence="4 7" id="KW-1133">Transmembrane helix</keyword>
<organism evidence="9 10">
    <name type="scientific">Flavobacterium silvaticum</name>
    <dbReference type="NCBI Taxonomy" id="1852020"/>
    <lineage>
        <taxon>Bacteria</taxon>
        <taxon>Pseudomonadati</taxon>
        <taxon>Bacteroidota</taxon>
        <taxon>Flavobacteriia</taxon>
        <taxon>Flavobacteriales</taxon>
        <taxon>Flavobacteriaceae</taxon>
        <taxon>Flavobacterium</taxon>
    </lineage>
</organism>
<dbReference type="InterPro" id="IPR035973">
    <property type="entry name" value="Cyt_c_oxidase_su3-like_sf"/>
</dbReference>
<evidence type="ECO:0000256" key="5">
    <source>
        <dbReference type="ARBA" id="ARBA00023136"/>
    </source>
</evidence>
<dbReference type="PANTHER" id="PTHR11403">
    <property type="entry name" value="CYTOCHROME C OXIDASE SUBUNIT III"/>
    <property type="match status" value="1"/>
</dbReference>
<comment type="caution">
    <text evidence="9">The sequence shown here is derived from an EMBL/GenBank/DDBJ whole genome shotgun (WGS) entry which is preliminary data.</text>
</comment>
<evidence type="ECO:0000256" key="1">
    <source>
        <dbReference type="ARBA" id="ARBA00004141"/>
    </source>
</evidence>
<gene>
    <name evidence="9" type="ORF">G6047_03605</name>
</gene>
<comment type="similarity">
    <text evidence="2 6">Belongs to the cytochrome c oxidase subunit 3 family.</text>
</comment>
<accession>A0A972FK12</accession>
<feature type="transmembrane region" description="Helical" evidence="7">
    <location>
        <begin position="53"/>
        <end position="74"/>
    </location>
</feature>
<comment type="subcellular location">
    <subcellularLocation>
        <location evidence="6">Cell membrane</location>
        <topology evidence="6">Multi-pass membrane protein</topology>
    </subcellularLocation>
    <subcellularLocation>
        <location evidence="1">Membrane</location>
        <topology evidence="1">Multi-pass membrane protein</topology>
    </subcellularLocation>
</comment>
<evidence type="ECO:0000256" key="3">
    <source>
        <dbReference type="ARBA" id="ARBA00022692"/>
    </source>
</evidence>
<keyword evidence="3 6" id="KW-0812">Transmembrane</keyword>
<dbReference type="AlphaFoldDB" id="A0A972FK12"/>
<evidence type="ECO:0000256" key="6">
    <source>
        <dbReference type="RuleBase" id="RU003376"/>
    </source>
</evidence>
<dbReference type="GO" id="GO:0005886">
    <property type="term" value="C:plasma membrane"/>
    <property type="evidence" value="ECO:0007669"/>
    <property type="project" value="UniProtKB-SubCell"/>
</dbReference>
<dbReference type="InterPro" id="IPR013833">
    <property type="entry name" value="Cyt_c_oxidase_su3_a-hlx"/>
</dbReference>
<protein>
    <submittedName>
        <fullName evidence="9">Heme-copper oxidase subunit III</fullName>
    </submittedName>
</protein>
<evidence type="ECO:0000256" key="2">
    <source>
        <dbReference type="ARBA" id="ARBA00010581"/>
    </source>
</evidence>
<dbReference type="GO" id="GO:0004129">
    <property type="term" value="F:cytochrome-c oxidase activity"/>
    <property type="evidence" value="ECO:0007669"/>
    <property type="project" value="InterPro"/>
</dbReference>
<evidence type="ECO:0000313" key="9">
    <source>
        <dbReference type="EMBL" id="NMH27107.1"/>
    </source>
</evidence>
<dbReference type="EMBL" id="JAAMPU010000098">
    <property type="protein sequence ID" value="NMH27107.1"/>
    <property type="molecule type" value="Genomic_DNA"/>
</dbReference>
<dbReference type="InterPro" id="IPR000298">
    <property type="entry name" value="Cyt_c_oxidase-like_su3"/>
</dbReference>
<feature type="transmembrane region" description="Helical" evidence="7">
    <location>
        <begin position="86"/>
        <end position="106"/>
    </location>
</feature>
<evidence type="ECO:0000256" key="7">
    <source>
        <dbReference type="SAM" id="Phobius"/>
    </source>
</evidence>
<dbReference type="Gene3D" id="1.20.120.80">
    <property type="entry name" value="Cytochrome c oxidase, subunit III, four-helix bundle"/>
    <property type="match status" value="1"/>
</dbReference>
<keyword evidence="5 7" id="KW-0472">Membrane</keyword>
<evidence type="ECO:0000256" key="4">
    <source>
        <dbReference type="ARBA" id="ARBA00022989"/>
    </source>
</evidence>